<keyword evidence="3" id="KW-0687">Ribonucleoprotein</keyword>
<reference evidence="4" key="2">
    <citation type="submission" date="2025-08" db="UniProtKB">
        <authorList>
            <consortium name="Ensembl"/>
        </authorList>
    </citation>
    <scope>IDENTIFICATION</scope>
</reference>
<keyword evidence="5" id="KW-1185">Reference proteome</keyword>
<name>A0A8C9SK49_SCLFO</name>
<evidence type="ECO:0000256" key="3">
    <source>
        <dbReference type="ARBA" id="ARBA00023274"/>
    </source>
</evidence>
<dbReference type="PANTHER" id="PTHR21109">
    <property type="entry name" value="MITOCHONDRIAL 28S RIBOSOMAL PROTEIN S21"/>
    <property type="match status" value="1"/>
</dbReference>
<dbReference type="GO" id="GO:0005840">
    <property type="term" value="C:ribosome"/>
    <property type="evidence" value="ECO:0007669"/>
    <property type="project" value="UniProtKB-KW"/>
</dbReference>
<proteinExistence type="inferred from homology"/>
<dbReference type="AlphaFoldDB" id="A0A8C9SK49"/>
<dbReference type="GO" id="GO:0003735">
    <property type="term" value="F:structural constituent of ribosome"/>
    <property type="evidence" value="ECO:0007669"/>
    <property type="project" value="InterPro"/>
</dbReference>
<dbReference type="GO" id="GO:1990904">
    <property type="term" value="C:ribonucleoprotein complex"/>
    <property type="evidence" value="ECO:0007669"/>
    <property type="project" value="UniProtKB-KW"/>
</dbReference>
<dbReference type="GeneTree" id="ENSGT00940000166610"/>
<dbReference type="NCBIfam" id="TIGR00030">
    <property type="entry name" value="S21p"/>
    <property type="match status" value="1"/>
</dbReference>
<evidence type="ECO:0000256" key="1">
    <source>
        <dbReference type="ARBA" id="ARBA00006640"/>
    </source>
</evidence>
<dbReference type="Proteomes" id="UP000694397">
    <property type="component" value="Chromosome 18"/>
</dbReference>
<reference evidence="4" key="3">
    <citation type="submission" date="2025-09" db="UniProtKB">
        <authorList>
            <consortium name="Ensembl"/>
        </authorList>
    </citation>
    <scope>IDENTIFICATION</scope>
</reference>
<dbReference type="OrthoDB" id="2501249at2759"/>
<keyword evidence="2" id="KW-0689">Ribosomal protein</keyword>
<comment type="similarity">
    <text evidence="1">Belongs to the bacterial ribosomal protein bS21 family.</text>
</comment>
<reference evidence="4 5" key="1">
    <citation type="submission" date="2019-04" db="EMBL/GenBank/DDBJ databases">
        <authorList>
            <consortium name="Wellcome Sanger Institute Data Sharing"/>
        </authorList>
    </citation>
    <scope>NUCLEOTIDE SEQUENCE [LARGE SCALE GENOMIC DNA]</scope>
</reference>
<dbReference type="Pfam" id="PF01165">
    <property type="entry name" value="Ribosomal_S21"/>
    <property type="match status" value="1"/>
</dbReference>
<evidence type="ECO:0000256" key="2">
    <source>
        <dbReference type="ARBA" id="ARBA00022980"/>
    </source>
</evidence>
<evidence type="ECO:0008006" key="6">
    <source>
        <dbReference type="Google" id="ProtNLM"/>
    </source>
</evidence>
<dbReference type="GO" id="GO:0006412">
    <property type="term" value="P:translation"/>
    <property type="evidence" value="ECO:0007669"/>
    <property type="project" value="InterPro"/>
</dbReference>
<sequence>MEIALTTLRRTHSYSNFSCCHKYRRTNSGTWIHTTCDHFSDAKIGNWLTESNRQQTVSKRMINFRGGRTKRTGKTERFIQLLNPPVIDWNCGGTVAQWVGPQSCCPVGLGFESRLGCLATDWRPVLGVSPPPLALRPVLPEEAAPLSSMANHLRFVARTVMVQDGNVDAAYRALNRVLTVDGVIQSIRQKRYFEKPCRQRQREHYEACRRIYNSEMARKVAFISRTHRQDPWVGC</sequence>
<evidence type="ECO:0000313" key="5">
    <source>
        <dbReference type="Proteomes" id="UP000694397"/>
    </source>
</evidence>
<dbReference type="PANTHER" id="PTHR21109:SF0">
    <property type="entry name" value="SMALL RIBOSOMAL SUBUNIT PROTEIN BS21M"/>
    <property type="match status" value="1"/>
</dbReference>
<evidence type="ECO:0000313" key="4">
    <source>
        <dbReference type="Ensembl" id="ENSSFOP00015034497.2"/>
    </source>
</evidence>
<dbReference type="Ensembl" id="ENSSFOT00015034875.2">
    <property type="protein sequence ID" value="ENSSFOP00015034497.2"/>
    <property type="gene ID" value="ENSSFOG00015021982.2"/>
</dbReference>
<accession>A0A8C9SK49</accession>
<organism evidence="4 5">
    <name type="scientific">Scleropages formosus</name>
    <name type="common">Asian bonytongue</name>
    <name type="synonym">Osteoglossum formosum</name>
    <dbReference type="NCBI Taxonomy" id="113540"/>
    <lineage>
        <taxon>Eukaryota</taxon>
        <taxon>Metazoa</taxon>
        <taxon>Chordata</taxon>
        <taxon>Craniata</taxon>
        <taxon>Vertebrata</taxon>
        <taxon>Euteleostomi</taxon>
        <taxon>Actinopterygii</taxon>
        <taxon>Neopterygii</taxon>
        <taxon>Teleostei</taxon>
        <taxon>Osteoglossocephala</taxon>
        <taxon>Osteoglossomorpha</taxon>
        <taxon>Osteoglossiformes</taxon>
        <taxon>Osteoglossidae</taxon>
        <taxon>Scleropages</taxon>
    </lineage>
</organism>
<protein>
    <recommendedName>
        <fullName evidence="6">28S ribosomal protein S21, mitochondrial-like</fullName>
    </recommendedName>
</protein>
<dbReference type="InterPro" id="IPR001911">
    <property type="entry name" value="Ribosomal_bS21"/>
</dbReference>